<evidence type="ECO:0000256" key="9">
    <source>
        <dbReference type="PROSITE-ProRule" id="PRU10141"/>
    </source>
</evidence>
<dbReference type="PROSITE" id="PS00108">
    <property type="entry name" value="PROTEIN_KINASE_ST"/>
    <property type="match status" value="1"/>
</dbReference>
<dbReference type="PROSITE" id="PS00107">
    <property type="entry name" value="PROTEIN_KINASE_ATP"/>
    <property type="match status" value="1"/>
</dbReference>
<dbReference type="AlphaFoldDB" id="A0A1X2HBJ2"/>
<comment type="similarity">
    <text evidence="10">Belongs to the protein kinase superfamily.</text>
</comment>
<dbReference type="Proteomes" id="UP000242180">
    <property type="component" value="Unassembled WGS sequence"/>
</dbReference>
<evidence type="ECO:0000256" key="1">
    <source>
        <dbReference type="ARBA" id="ARBA00012513"/>
    </source>
</evidence>
<dbReference type="InterPro" id="IPR017441">
    <property type="entry name" value="Protein_kinase_ATP_BS"/>
</dbReference>
<dbReference type="InterPro" id="IPR000719">
    <property type="entry name" value="Prot_kinase_dom"/>
</dbReference>
<keyword evidence="14" id="KW-1185">Reference proteome</keyword>
<dbReference type="PANTHER" id="PTHR43895:SF32">
    <property type="entry name" value="SERINE_THREONINE-PROTEIN KINASE CHK1"/>
    <property type="match status" value="1"/>
</dbReference>
<evidence type="ECO:0000256" key="8">
    <source>
        <dbReference type="ARBA" id="ARBA00048679"/>
    </source>
</evidence>
<dbReference type="InParanoid" id="A0A1X2HBJ2"/>
<dbReference type="Pfam" id="PF00069">
    <property type="entry name" value="Pkinase"/>
    <property type="match status" value="1"/>
</dbReference>
<keyword evidence="5 13" id="KW-0418">Kinase</keyword>
<evidence type="ECO:0000256" key="2">
    <source>
        <dbReference type="ARBA" id="ARBA00022527"/>
    </source>
</evidence>
<gene>
    <name evidence="13" type="ORF">BCR43DRAFT_439696</name>
</gene>
<dbReference type="PROSITE" id="PS50011">
    <property type="entry name" value="PROTEIN_KINASE_DOM"/>
    <property type="match status" value="1"/>
</dbReference>
<feature type="region of interest" description="Disordered" evidence="11">
    <location>
        <begin position="295"/>
        <end position="366"/>
    </location>
</feature>
<comment type="catalytic activity">
    <reaction evidence="7">
        <text>L-threonyl-[protein] + ATP = O-phospho-L-threonyl-[protein] + ADP + H(+)</text>
        <dbReference type="Rhea" id="RHEA:46608"/>
        <dbReference type="Rhea" id="RHEA-COMP:11060"/>
        <dbReference type="Rhea" id="RHEA-COMP:11605"/>
        <dbReference type="ChEBI" id="CHEBI:15378"/>
        <dbReference type="ChEBI" id="CHEBI:30013"/>
        <dbReference type="ChEBI" id="CHEBI:30616"/>
        <dbReference type="ChEBI" id="CHEBI:61977"/>
        <dbReference type="ChEBI" id="CHEBI:456216"/>
        <dbReference type="EC" id="2.7.11.1"/>
    </reaction>
</comment>
<dbReference type="FunCoup" id="A0A1X2HBJ2">
    <property type="interactions" value="338"/>
</dbReference>
<dbReference type="GO" id="GO:0007165">
    <property type="term" value="P:signal transduction"/>
    <property type="evidence" value="ECO:0007669"/>
    <property type="project" value="TreeGrafter"/>
</dbReference>
<dbReference type="SMART" id="SM00220">
    <property type="entry name" value="S_TKc"/>
    <property type="match status" value="1"/>
</dbReference>
<evidence type="ECO:0000256" key="11">
    <source>
        <dbReference type="SAM" id="MobiDB-lite"/>
    </source>
</evidence>
<evidence type="ECO:0000256" key="5">
    <source>
        <dbReference type="ARBA" id="ARBA00022777"/>
    </source>
</evidence>
<dbReference type="OMA" id="TEYQTHE"/>
<evidence type="ECO:0000313" key="13">
    <source>
        <dbReference type="EMBL" id="ORY96164.1"/>
    </source>
</evidence>
<reference evidence="13 14" key="1">
    <citation type="submission" date="2016-07" db="EMBL/GenBank/DDBJ databases">
        <title>Pervasive Adenine N6-methylation of Active Genes in Fungi.</title>
        <authorList>
            <consortium name="DOE Joint Genome Institute"/>
            <person name="Mondo S.J."/>
            <person name="Dannebaum R.O."/>
            <person name="Kuo R.C."/>
            <person name="Labutti K."/>
            <person name="Haridas S."/>
            <person name="Kuo A."/>
            <person name="Salamov A."/>
            <person name="Ahrendt S.R."/>
            <person name="Lipzen A."/>
            <person name="Sullivan W."/>
            <person name="Andreopoulos W.B."/>
            <person name="Clum A."/>
            <person name="Lindquist E."/>
            <person name="Daum C."/>
            <person name="Ramamoorthy G.K."/>
            <person name="Gryganskyi A."/>
            <person name="Culley D."/>
            <person name="Magnuson J.K."/>
            <person name="James T.Y."/>
            <person name="O'Malley M.A."/>
            <person name="Stajich J.E."/>
            <person name="Spatafora J.W."/>
            <person name="Visel A."/>
            <person name="Grigoriev I.V."/>
        </authorList>
    </citation>
    <scope>NUCLEOTIDE SEQUENCE [LARGE SCALE GENOMIC DNA]</scope>
    <source>
        <strain evidence="13 14">NRRL 2496</strain>
    </source>
</reference>
<evidence type="ECO:0000256" key="3">
    <source>
        <dbReference type="ARBA" id="ARBA00022679"/>
    </source>
</evidence>
<accession>A0A1X2HBJ2</accession>
<proteinExistence type="inferred from homology"/>
<evidence type="ECO:0000256" key="10">
    <source>
        <dbReference type="RuleBase" id="RU000304"/>
    </source>
</evidence>
<feature type="compositionally biased region" description="Low complexity" evidence="11">
    <location>
        <begin position="339"/>
        <end position="351"/>
    </location>
</feature>
<feature type="binding site" evidence="9">
    <location>
        <position position="46"/>
    </location>
    <ligand>
        <name>ATP</name>
        <dbReference type="ChEBI" id="CHEBI:30616"/>
    </ligand>
</feature>
<sequence length="366" mass="41807">MTGKQLAAGTRINKYEIKHVLGLGAYGRVYLARDVKSSTKQYYAIKSLPQKKPYVTDHQRALQRAELTLHARLNHPNVIRLEHIVQQDDFIHVVLEHGPQGDLFSAITERKRYFGNHNLIRRVFLQLIDAVEHCHSRQVYHRDLKPENILVFDDGYTLKLADFGLATSDTVSREYGCGSTFYFSPECQGAQKKANATGYATAPNDIWSLGIILINLAAGRNPWLQACLDDESFRSYLADRDYIYKILPVSRELNTILKRILCIDPSRRINLQELREAIQQCKYFTRTREIERAENKPRLSLQNMFPPSPPTTPNEESSSNRPFFTPASPVSSRTSTIMKQSLQPKQQQQLPWTPPASPTSEDLPPV</sequence>
<keyword evidence="2 10" id="KW-0723">Serine/threonine-protein kinase</keyword>
<dbReference type="InterPro" id="IPR011009">
    <property type="entry name" value="Kinase-like_dom_sf"/>
</dbReference>
<dbReference type="EC" id="2.7.11.1" evidence="1"/>
<feature type="domain" description="Protein kinase" evidence="12">
    <location>
        <begin position="15"/>
        <end position="284"/>
    </location>
</feature>
<comment type="caution">
    <text evidence="13">The sequence shown here is derived from an EMBL/GenBank/DDBJ whole genome shotgun (WGS) entry which is preliminary data.</text>
</comment>
<dbReference type="OrthoDB" id="541276at2759"/>
<evidence type="ECO:0000256" key="4">
    <source>
        <dbReference type="ARBA" id="ARBA00022741"/>
    </source>
</evidence>
<protein>
    <recommendedName>
        <fullName evidence="1">non-specific serine/threonine protein kinase</fullName>
        <ecNumber evidence="1">2.7.11.1</ecNumber>
    </recommendedName>
</protein>
<dbReference type="GO" id="GO:0004674">
    <property type="term" value="F:protein serine/threonine kinase activity"/>
    <property type="evidence" value="ECO:0007669"/>
    <property type="project" value="UniProtKB-KW"/>
</dbReference>
<keyword evidence="6 9" id="KW-0067">ATP-binding</keyword>
<dbReference type="SUPFAM" id="SSF56112">
    <property type="entry name" value="Protein kinase-like (PK-like)"/>
    <property type="match status" value="1"/>
</dbReference>
<dbReference type="EMBL" id="MCGN01000005">
    <property type="protein sequence ID" value="ORY96164.1"/>
    <property type="molecule type" value="Genomic_DNA"/>
</dbReference>
<name>A0A1X2HBJ2_SYNRA</name>
<keyword evidence="3" id="KW-0808">Transferase</keyword>
<dbReference type="PANTHER" id="PTHR43895">
    <property type="entry name" value="CALCIUM/CALMODULIN-DEPENDENT PROTEIN KINASE KINASE-RELATED"/>
    <property type="match status" value="1"/>
</dbReference>
<dbReference type="STRING" id="13706.A0A1X2HBJ2"/>
<dbReference type="InterPro" id="IPR008271">
    <property type="entry name" value="Ser/Thr_kinase_AS"/>
</dbReference>
<evidence type="ECO:0000256" key="6">
    <source>
        <dbReference type="ARBA" id="ARBA00022840"/>
    </source>
</evidence>
<evidence type="ECO:0000259" key="12">
    <source>
        <dbReference type="PROSITE" id="PS50011"/>
    </source>
</evidence>
<dbReference type="GO" id="GO:0005524">
    <property type="term" value="F:ATP binding"/>
    <property type="evidence" value="ECO:0007669"/>
    <property type="project" value="UniProtKB-UniRule"/>
</dbReference>
<evidence type="ECO:0000313" key="14">
    <source>
        <dbReference type="Proteomes" id="UP000242180"/>
    </source>
</evidence>
<comment type="catalytic activity">
    <reaction evidence="8">
        <text>L-seryl-[protein] + ATP = O-phospho-L-seryl-[protein] + ADP + H(+)</text>
        <dbReference type="Rhea" id="RHEA:17989"/>
        <dbReference type="Rhea" id="RHEA-COMP:9863"/>
        <dbReference type="Rhea" id="RHEA-COMP:11604"/>
        <dbReference type="ChEBI" id="CHEBI:15378"/>
        <dbReference type="ChEBI" id="CHEBI:29999"/>
        <dbReference type="ChEBI" id="CHEBI:30616"/>
        <dbReference type="ChEBI" id="CHEBI:83421"/>
        <dbReference type="ChEBI" id="CHEBI:456216"/>
        <dbReference type="EC" id="2.7.11.1"/>
    </reaction>
</comment>
<feature type="compositionally biased region" description="Polar residues" evidence="11">
    <location>
        <begin position="328"/>
        <end position="338"/>
    </location>
</feature>
<keyword evidence="4 9" id="KW-0547">Nucleotide-binding</keyword>
<organism evidence="13 14">
    <name type="scientific">Syncephalastrum racemosum</name>
    <name type="common">Filamentous fungus</name>
    <dbReference type="NCBI Taxonomy" id="13706"/>
    <lineage>
        <taxon>Eukaryota</taxon>
        <taxon>Fungi</taxon>
        <taxon>Fungi incertae sedis</taxon>
        <taxon>Mucoromycota</taxon>
        <taxon>Mucoromycotina</taxon>
        <taxon>Mucoromycetes</taxon>
        <taxon>Mucorales</taxon>
        <taxon>Syncephalastraceae</taxon>
        <taxon>Syncephalastrum</taxon>
    </lineage>
</organism>
<evidence type="ECO:0000256" key="7">
    <source>
        <dbReference type="ARBA" id="ARBA00047899"/>
    </source>
</evidence>
<dbReference type="Gene3D" id="1.10.510.10">
    <property type="entry name" value="Transferase(Phosphotransferase) domain 1"/>
    <property type="match status" value="1"/>
</dbReference>